<dbReference type="GO" id="GO:0006355">
    <property type="term" value="P:regulation of DNA-templated transcription"/>
    <property type="evidence" value="ECO:0007669"/>
    <property type="project" value="InterPro"/>
</dbReference>
<name>A0A7R9D3Y8_TIMCR</name>
<dbReference type="GO" id="GO:0043138">
    <property type="term" value="F:3'-5' DNA helicase activity"/>
    <property type="evidence" value="ECO:0007669"/>
    <property type="project" value="TreeGrafter"/>
</dbReference>
<dbReference type="GO" id="GO:0000724">
    <property type="term" value="P:double-strand break repair via homologous recombination"/>
    <property type="evidence" value="ECO:0007669"/>
    <property type="project" value="TreeGrafter"/>
</dbReference>
<feature type="domain" description="Set2 Rpb1 interacting" evidence="5">
    <location>
        <begin position="631"/>
        <end position="671"/>
    </location>
</feature>
<dbReference type="GO" id="GO:0005694">
    <property type="term" value="C:chromosome"/>
    <property type="evidence" value="ECO:0007669"/>
    <property type="project" value="InterPro"/>
</dbReference>
<feature type="compositionally biased region" description="Basic and acidic residues" evidence="4">
    <location>
        <begin position="533"/>
        <end position="543"/>
    </location>
</feature>
<sequence length="1020" mass="114070">MEGEMSLDRQSWRLVAHWGVPQSVAGYYQESGRAGRDGCPAFCRIYYSRQERNAVDFLLKKEIGAAKTEGKREQATAAYRSYESMVRYCEEAKCRHRVFAEYFGDEQPTCGKQCDVCRDRAGVEESISRWYETANRRTTFQLTEDGTDLYGGGRKGMEKEADTSDQESTVGDEERKRKKKMNSMIQKQFALRRSLSGSHKEDQDKEEEESAKHSRLRAADSTSVKVNGLSVESGFLSIRWSGDSRVYFCTEVESKVVCRFLKTLLILVCGSMGACRSWPTQGSCSLTGVGHSRRGEGVRTEVGGVSRENYLTSLIDTLWNNYERCHLVDCPELQLSKDDVEQCAVFLEYQDVFSRNKVSSLYRRDGGKLLSSIKKDTNVMNIFEALKNFTPQDTSLRAAVLEAQKSLEERRKQPMLIMTAAQLLSLDQEAGKPKHVEKQTELKVKKKPFSLKIDPLVQTNMTSFFQKMEEPPLEQNSHVTSDEEPCLTTGDEARVLPDLVPLSKPQEEEEGEVHKDTDSQNSSNYTSFSSSKDVSRGDEKYDPETALYDSNSPAYAARISPQDSKTEEQTGKRKLSSLFGDDSSDDGNSFAGEKKRSSILGLPPVHSKPVKRSEVIPARSEGRTKVSPQDRKVVADRVVKYLMPFYKRDRIATRELFKMLARHLVHQMFDDRRETDLAPSSASCVLHGGNLAHSPLCTPLVFRTVETWLILPCAHLLCSARWKPGSFSSVHTSCVLHGGNLAHSPLCTPLVFCTVETWLILPCAHLLCSARWKPGSFSSVHTSCVLHGGNLAHSPLCTPLVFCTVETWLILLCAHLLCSARWKPGSFSPVHTSCVLHGGNLAHSPLCTPLVFCTVETWLILPCAHLLCSARWKPGSFSSVHTSCVLHGGNLAHSPLCTPLVFCTVETWLILLCAHLLCSARWKPGSFSPVHTSCVLHGGNLAHSPLCTPLVFCTVETWLILLCAHLLCSARWKPGSFSSLCTPLVFCTVETWLVLPHAGMRNAHLLSERLHYFCFQMKRQ</sequence>
<dbReference type="InterPro" id="IPR027417">
    <property type="entry name" value="P-loop_NTPase"/>
</dbReference>
<feature type="region of interest" description="Disordered" evidence="4">
    <location>
        <begin position="469"/>
        <end position="613"/>
    </location>
</feature>
<dbReference type="GO" id="GO:0009378">
    <property type="term" value="F:four-way junction helicase activity"/>
    <property type="evidence" value="ECO:0007669"/>
    <property type="project" value="TreeGrafter"/>
</dbReference>
<evidence type="ECO:0000259" key="5">
    <source>
        <dbReference type="Pfam" id="PF08236"/>
    </source>
</evidence>
<comment type="similarity">
    <text evidence="2">Belongs to the helicase family. RecQ subfamily.</text>
</comment>
<proteinExistence type="inferred from homology"/>
<gene>
    <name evidence="7" type="ORF">TCEB3V08_LOCUS8655</name>
</gene>
<dbReference type="PANTHER" id="PTHR13710:SF152">
    <property type="entry name" value="ATP-DEPENDENT DNA HELICASE Q5"/>
    <property type="match status" value="1"/>
</dbReference>
<evidence type="ECO:0000256" key="4">
    <source>
        <dbReference type="SAM" id="MobiDB-lite"/>
    </source>
</evidence>
<dbReference type="InterPro" id="IPR013257">
    <property type="entry name" value="SRI"/>
</dbReference>
<dbReference type="GO" id="GO:0005634">
    <property type="term" value="C:nucleus"/>
    <property type="evidence" value="ECO:0007669"/>
    <property type="project" value="TreeGrafter"/>
</dbReference>
<evidence type="ECO:0008006" key="8">
    <source>
        <dbReference type="Google" id="ProtNLM"/>
    </source>
</evidence>
<dbReference type="AlphaFoldDB" id="A0A7R9D3Y8"/>
<dbReference type="Pfam" id="PF16124">
    <property type="entry name" value="RecQ_Zn_bind"/>
    <property type="match status" value="1"/>
</dbReference>
<dbReference type="GO" id="GO:0005737">
    <property type="term" value="C:cytoplasm"/>
    <property type="evidence" value="ECO:0007669"/>
    <property type="project" value="TreeGrafter"/>
</dbReference>
<feature type="region of interest" description="Disordered" evidence="4">
    <location>
        <begin position="142"/>
        <end position="218"/>
    </location>
</feature>
<evidence type="ECO:0000256" key="2">
    <source>
        <dbReference type="ARBA" id="ARBA00005446"/>
    </source>
</evidence>
<comment type="subcellular location">
    <subcellularLocation>
        <location evidence="1">Nucleus</location>
    </subcellularLocation>
</comment>
<keyword evidence="3" id="KW-0539">Nucleus</keyword>
<evidence type="ECO:0000259" key="6">
    <source>
        <dbReference type="Pfam" id="PF16124"/>
    </source>
</evidence>
<dbReference type="PANTHER" id="PTHR13710">
    <property type="entry name" value="DNA HELICASE RECQ FAMILY MEMBER"/>
    <property type="match status" value="1"/>
</dbReference>
<dbReference type="EMBL" id="OC319923">
    <property type="protein sequence ID" value="CAD7406704.1"/>
    <property type="molecule type" value="Genomic_DNA"/>
</dbReference>
<feature type="compositionally biased region" description="Low complexity" evidence="4">
    <location>
        <begin position="576"/>
        <end position="590"/>
    </location>
</feature>
<protein>
    <recommendedName>
        <fullName evidence="8">DNA helicase</fullName>
    </recommendedName>
</protein>
<evidence type="ECO:0000256" key="1">
    <source>
        <dbReference type="ARBA" id="ARBA00004123"/>
    </source>
</evidence>
<dbReference type="InterPro" id="IPR032284">
    <property type="entry name" value="RecQ_Zn-bd"/>
</dbReference>
<dbReference type="SUPFAM" id="SSF52540">
    <property type="entry name" value="P-loop containing nucleoside triphosphate hydrolases"/>
    <property type="match status" value="1"/>
</dbReference>
<feature type="domain" description="ATP-dependent DNA helicase RecQ zinc-binding" evidence="6">
    <location>
        <begin position="55"/>
        <end position="118"/>
    </location>
</feature>
<organism evidence="7">
    <name type="scientific">Timema cristinae</name>
    <name type="common">Walking stick</name>
    <dbReference type="NCBI Taxonomy" id="61476"/>
    <lineage>
        <taxon>Eukaryota</taxon>
        <taxon>Metazoa</taxon>
        <taxon>Ecdysozoa</taxon>
        <taxon>Arthropoda</taxon>
        <taxon>Hexapoda</taxon>
        <taxon>Insecta</taxon>
        <taxon>Pterygota</taxon>
        <taxon>Neoptera</taxon>
        <taxon>Polyneoptera</taxon>
        <taxon>Phasmatodea</taxon>
        <taxon>Timematodea</taxon>
        <taxon>Timematoidea</taxon>
        <taxon>Timematidae</taxon>
        <taxon>Timema</taxon>
    </lineage>
</organism>
<dbReference type="Gene3D" id="3.40.50.300">
    <property type="entry name" value="P-loop containing nucleotide triphosphate hydrolases"/>
    <property type="match status" value="1"/>
</dbReference>
<reference evidence="7" key="1">
    <citation type="submission" date="2020-11" db="EMBL/GenBank/DDBJ databases">
        <authorList>
            <person name="Tran Van P."/>
        </authorList>
    </citation>
    <scope>NUCLEOTIDE SEQUENCE</scope>
</reference>
<dbReference type="Pfam" id="PF08236">
    <property type="entry name" value="SRI"/>
    <property type="match status" value="1"/>
</dbReference>
<evidence type="ECO:0000313" key="7">
    <source>
        <dbReference type="EMBL" id="CAD7406704.1"/>
    </source>
</evidence>
<accession>A0A7R9D3Y8</accession>
<evidence type="ECO:0000256" key="3">
    <source>
        <dbReference type="ARBA" id="ARBA00023242"/>
    </source>
</evidence>
<feature type="compositionally biased region" description="Low complexity" evidence="4">
    <location>
        <begin position="519"/>
        <end position="531"/>
    </location>
</feature>